<accession>X0X3Q4</accession>
<feature type="non-terminal residue" evidence="1">
    <location>
        <position position="213"/>
    </location>
</feature>
<dbReference type="AlphaFoldDB" id="X0X3Q4"/>
<gene>
    <name evidence="1" type="ORF">S01H1_74560</name>
</gene>
<proteinExistence type="predicted"/>
<sequence length="213" mass="24157">MGWVQQDDVYKYLDDFYFPGKGKVGRTIIELNGRTKEDIIRQLWGNGMDFDEAVGIVMRDLHNYGPDDQVLTAAYRGARNELNGLNDATKQLVATRYKQHLADQGYDGIVYYNTTETAAGFGQGPGNWSAIAFDERQILRKPLWEMTEEEWDLMKFPGFGKSTRVGVTAEARPLDGIMQLGDDYWSLTSAQKKSVLLHETGHSLEHKVMGELR</sequence>
<protein>
    <submittedName>
        <fullName evidence="1">Uncharacterized protein</fullName>
    </submittedName>
</protein>
<evidence type="ECO:0000313" key="1">
    <source>
        <dbReference type="EMBL" id="GAG37859.1"/>
    </source>
</evidence>
<comment type="caution">
    <text evidence="1">The sequence shown here is derived from an EMBL/GenBank/DDBJ whole genome shotgun (WGS) entry which is preliminary data.</text>
</comment>
<reference evidence="1" key="1">
    <citation type="journal article" date="2014" name="Front. Microbiol.">
        <title>High frequency of phylogenetically diverse reductive dehalogenase-homologous genes in deep subseafloor sedimentary metagenomes.</title>
        <authorList>
            <person name="Kawai M."/>
            <person name="Futagami T."/>
            <person name="Toyoda A."/>
            <person name="Takaki Y."/>
            <person name="Nishi S."/>
            <person name="Hori S."/>
            <person name="Arai W."/>
            <person name="Tsubouchi T."/>
            <person name="Morono Y."/>
            <person name="Uchiyama I."/>
            <person name="Ito T."/>
            <person name="Fujiyama A."/>
            <person name="Inagaki F."/>
            <person name="Takami H."/>
        </authorList>
    </citation>
    <scope>NUCLEOTIDE SEQUENCE</scope>
    <source>
        <strain evidence="1">Expedition CK06-06</strain>
    </source>
</reference>
<name>X0X3Q4_9ZZZZ</name>
<organism evidence="1">
    <name type="scientific">marine sediment metagenome</name>
    <dbReference type="NCBI Taxonomy" id="412755"/>
    <lineage>
        <taxon>unclassified sequences</taxon>
        <taxon>metagenomes</taxon>
        <taxon>ecological metagenomes</taxon>
    </lineage>
</organism>
<dbReference type="EMBL" id="BARS01049891">
    <property type="protein sequence ID" value="GAG37859.1"/>
    <property type="molecule type" value="Genomic_DNA"/>
</dbReference>